<evidence type="ECO:0000313" key="4">
    <source>
        <dbReference type="EMBL" id="KAK2964140.1"/>
    </source>
</evidence>
<name>A0ABQ9YK51_9EUKA</name>
<gene>
    <name evidence="4" type="ORF">BLNAU_671</name>
</gene>
<keyword evidence="4" id="KW-0808">Transferase</keyword>
<dbReference type="EMBL" id="JARBJD010000003">
    <property type="protein sequence ID" value="KAK2964140.1"/>
    <property type="molecule type" value="Genomic_DNA"/>
</dbReference>
<organism evidence="4 5">
    <name type="scientific">Blattamonas nauphoetae</name>
    <dbReference type="NCBI Taxonomy" id="2049346"/>
    <lineage>
        <taxon>Eukaryota</taxon>
        <taxon>Metamonada</taxon>
        <taxon>Preaxostyla</taxon>
        <taxon>Oxymonadida</taxon>
        <taxon>Blattamonas</taxon>
    </lineage>
</organism>
<comment type="subunit">
    <text evidence="2">Tetramer of two alpha and two beta subunits.</text>
</comment>
<dbReference type="Proteomes" id="UP001281761">
    <property type="component" value="Unassembled WGS sequence"/>
</dbReference>
<evidence type="ECO:0000256" key="3">
    <source>
        <dbReference type="SAM" id="MobiDB-lite"/>
    </source>
</evidence>
<feature type="region of interest" description="Disordered" evidence="3">
    <location>
        <begin position="209"/>
        <end position="233"/>
    </location>
</feature>
<comment type="caution">
    <text evidence="4">The sequence shown here is derived from an EMBL/GenBank/DDBJ whole genome shotgun (WGS) entry which is preliminary data.</text>
</comment>
<dbReference type="SMART" id="SM01085">
    <property type="entry name" value="CK_II_beta"/>
    <property type="match status" value="1"/>
</dbReference>
<keyword evidence="5" id="KW-1185">Reference proteome</keyword>
<evidence type="ECO:0000256" key="1">
    <source>
        <dbReference type="ARBA" id="ARBA00006941"/>
    </source>
</evidence>
<reference evidence="4 5" key="1">
    <citation type="journal article" date="2022" name="bioRxiv">
        <title>Genomics of Preaxostyla Flagellates Illuminates Evolutionary Transitions and the Path Towards Mitochondrial Loss.</title>
        <authorList>
            <person name="Novak L.V.F."/>
            <person name="Treitli S.C."/>
            <person name="Pyrih J."/>
            <person name="Halakuc P."/>
            <person name="Pipaliya S.V."/>
            <person name="Vacek V."/>
            <person name="Brzon O."/>
            <person name="Soukal P."/>
            <person name="Eme L."/>
            <person name="Dacks J.B."/>
            <person name="Karnkowska A."/>
            <person name="Elias M."/>
            <person name="Hampl V."/>
        </authorList>
    </citation>
    <scope>NUCLEOTIDE SEQUENCE [LARGE SCALE GENOMIC DNA]</scope>
    <source>
        <strain evidence="4">NAU3</strain>
        <tissue evidence="4">Gut</tissue>
    </source>
</reference>
<accession>A0ABQ9YK51</accession>
<dbReference type="PRINTS" id="PR00472">
    <property type="entry name" value="CASNKINASEII"/>
</dbReference>
<sequence length="260" mass="29787">MDHSQSSSEVTATESEHSEGDSWISWFCSQRGNEFLCEVDVSFIKDEFNMVGLSEYVDQYQYAHQLILDDPALNSDDLDNEVLGALETHAERLYKLIHQRFITTSRGLEMMAKKFVDGAFGLCPRFYCEHQHLLPMGQSDQPGKGCLKMYCPRCEDVYTPQLPQYRYTDGCAFGSSFPHIFLLEFPSFLPPPPQYVDQPRVFGFKVSQGNHHRRLEKHRLRTPPPTNRDTSSVVATAPTDYSSYFSFINSLRLGTPQTPY</sequence>
<dbReference type="GO" id="GO:0016301">
    <property type="term" value="F:kinase activity"/>
    <property type="evidence" value="ECO:0007669"/>
    <property type="project" value="UniProtKB-KW"/>
</dbReference>
<feature type="compositionally biased region" description="Basic residues" evidence="3">
    <location>
        <begin position="210"/>
        <end position="221"/>
    </location>
</feature>
<evidence type="ECO:0000313" key="5">
    <source>
        <dbReference type="Proteomes" id="UP001281761"/>
    </source>
</evidence>
<dbReference type="InterPro" id="IPR016149">
    <property type="entry name" value="Casein_kin_II_reg-sub_N"/>
</dbReference>
<dbReference type="Gene3D" id="1.10.1820.10">
    <property type="entry name" value="protein kinase ck2 holoenzyme, chain C, domain 1"/>
    <property type="match status" value="1"/>
</dbReference>
<protein>
    <recommendedName>
        <fullName evidence="2">Casein kinase II subunit beta</fullName>
        <shortName evidence="2">CK II beta</shortName>
    </recommendedName>
</protein>
<dbReference type="SUPFAM" id="SSF57798">
    <property type="entry name" value="Casein kinase II beta subunit"/>
    <property type="match status" value="1"/>
</dbReference>
<dbReference type="PANTHER" id="PTHR11740:SF0">
    <property type="entry name" value="CASEIN KINASE II SUBUNIT BETA"/>
    <property type="match status" value="1"/>
</dbReference>
<proteinExistence type="inferred from homology"/>
<dbReference type="Pfam" id="PF01214">
    <property type="entry name" value="CK_II_beta"/>
    <property type="match status" value="1"/>
</dbReference>
<dbReference type="PANTHER" id="PTHR11740">
    <property type="entry name" value="CASEIN KINASE II SUBUNIT BETA"/>
    <property type="match status" value="1"/>
</dbReference>
<dbReference type="InterPro" id="IPR000704">
    <property type="entry name" value="Casein_kinase_II_reg-sub"/>
</dbReference>
<comment type="similarity">
    <text evidence="1 2">Belongs to the casein kinase 2 subunit beta family.</text>
</comment>
<keyword evidence="4" id="KW-0418">Kinase</keyword>
<evidence type="ECO:0000256" key="2">
    <source>
        <dbReference type="RuleBase" id="RU361268"/>
    </source>
</evidence>
<dbReference type="InterPro" id="IPR035991">
    <property type="entry name" value="Casein_kinase_II_beta-like"/>
</dbReference>
<dbReference type="Gene3D" id="2.20.25.20">
    <property type="match status" value="1"/>
</dbReference>